<sequence length="290" mass="29785">MAFLLALLPCFLFGTQQFIMGAWPARPRRQNVAVLAGAGVVSVVAAPLTGGAWSLHATFWGVLSGVLWATALVFTLRAFQSWGVSRTMPLNASGQIIINALAGIILLGEWRAPGAMPLGLTALVAIIAGAASCSWQEKGAGSGPTPAQHREGLICSIICSVLYGIYPFMLRLVDVSSSDAVGPMGIGLLLGAAVFTVILPREEPLVGEAFTPSAIGGGLWAVGNVILLLSTSTVGVATSLALSQLAFVISSVGGIILLGETRTRREALTTALGITLAVVGIILLALASSR</sequence>
<dbReference type="InterPro" id="IPR010651">
    <property type="entry name" value="Sugar_transport"/>
</dbReference>
<keyword evidence="4 7" id="KW-0812">Transmembrane</keyword>
<accession>A0A2I1KRX7</accession>
<organism evidence="8 9">
    <name type="scientific">Actinomyces urogenitalis</name>
    <dbReference type="NCBI Taxonomy" id="103621"/>
    <lineage>
        <taxon>Bacteria</taxon>
        <taxon>Bacillati</taxon>
        <taxon>Actinomycetota</taxon>
        <taxon>Actinomycetes</taxon>
        <taxon>Actinomycetales</taxon>
        <taxon>Actinomycetaceae</taxon>
        <taxon>Actinomyces</taxon>
    </lineage>
</organism>
<evidence type="ECO:0000256" key="3">
    <source>
        <dbReference type="ARBA" id="ARBA00022597"/>
    </source>
</evidence>
<dbReference type="GO" id="GO:0015144">
    <property type="term" value="F:carbohydrate transmembrane transporter activity"/>
    <property type="evidence" value="ECO:0007669"/>
    <property type="project" value="InterPro"/>
</dbReference>
<dbReference type="AlphaFoldDB" id="A0A2I1KRX7"/>
<feature type="transmembrane region" description="Helical" evidence="7">
    <location>
        <begin position="181"/>
        <end position="199"/>
    </location>
</feature>
<feature type="transmembrane region" description="Helical" evidence="7">
    <location>
        <begin position="236"/>
        <end position="258"/>
    </location>
</feature>
<comment type="subcellular location">
    <subcellularLocation>
        <location evidence="1">Membrane</location>
        <topology evidence="1">Multi-pass membrane protein</topology>
    </subcellularLocation>
</comment>
<feature type="transmembrane region" description="Helical" evidence="7">
    <location>
        <begin position="152"/>
        <end position="169"/>
    </location>
</feature>
<comment type="similarity">
    <text evidence="2">Belongs to the GRP transporter (TC 2.A.7.5) family.</text>
</comment>
<feature type="transmembrane region" description="Helical" evidence="7">
    <location>
        <begin position="267"/>
        <end position="287"/>
    </location>
</feature>
<dbReference type="PANTHER" id="PTHR16119:SF17">
    <property type="entry name" value="TRANSMEMBRANE PROTEIN 144"/>
    <property type="match status" value="1"/>
</dbReference>
<dbReference type="RefSeq" id="WP_101638250.1">
    <property type="nucleotide sequence ID" value="NZ_JBKUIE010000001.1"/>
</dbReference>
<keyword evidence="3" id="KW-0813">Transport</keyword>
<evidence type="ECO:0000256" key="4">
    <source>
        <dbReference type="ARBA" id="ARBA00022692"/>
    </source>
</evidence>
<dbReference type="CDD" id="cd23110">
    <property type="entry name" value="GRP"/>
    <property type="match status" value="1"/>
</dbReference>
<keyword evidence="5 7" id="KW-1133">Transmembrane helix</keyword>
<dbReference type="GeneID" id="81708901"/>
<feature type="transmembrane region" description="Helical" evidence="7">
    <location>
        <begin position="211"/>
        <end position="230"/>
    </location>
</feature>
<evidence type="ECO:0000256" key="6">
    <source>
        <dbReference type="ARBA" id="ARBA00023136"/>
    </source>
</evidence>
<feature type="transmembrane region" description="Helical" evidence="7">
    <location>
        <begin position="57"/>
        <end position="76"/>
    </location>
</feature>
<evidence type="ECO:0000256" key="7">
    <source>
        <dbReference type="SAM" id="Phobius"/>
    </source>
</evidence>
<evidence type="ECO:0000256" key="1">
    <source>
        <dbReference type="ARBA" id="ARBA00004141"/>
    </source>
</evidence>
<evidence type="ECO:0000313" key="8">
    <source>
        <dbReference type="EMBL" id="PKY98364.1"/>
    </source>
</evidence>
<dbReference type="PANTHER" id="PTHR16119">
    <property type="entry name" value="TRANSMEMBRANE PROTEIN 144"/>
    <property type="match status" value="1"/>
</dbReference>
<gene>
    <name evidence="8" type="ORF">CYJ26_08140</name>
</gene>
<dbReference type="InterPro" id="IPR037185">
    <property type="entry name" value="EmrE-like"/>
</dbReference>
<dbReference type="EMBL" id="PKHA01000008">
    <property type="protein sequence ID" value="PKY98364.1"/>
    <property type="molecule type" value="Genomic_DNA"/>
</dbReference>
<dbReference type="SUPFAM" id="SSF103481">
    <property type="entry name" value="Multidrug resistance efflux transporter EmrE"/>
    <property type="match status" value="1"/>
</dbReference>
<dbReference type="GO" id="GO:0016020">
    <property type="term" value="C:membrane"/>
    <property type="evidence" value="ECO:0007669"/>
    <property type="project" value="UniProtKB-SubCell"/>
</dbReference>
<feature type="transmembrane region" description="Helical" evidence="7">
    <location>
        <begin position="88"/>
        <end position="108"/>
    </location>
</feature>
<proteinExistence type="inferred from homology"/>
<reference evidence="8 9" key="1">
    <citation type="submission" date="2017-12" db="EMBL/GenBank/DDBJ databases">
        <title>Phylogenetic diversity of female urinary microbiome.</title>
        <authorList>
            <person name="Thomas-White K."/>
            <person name="Wolfe A.J."/>
        </authorList>
    </citation>
    <scope>NUCLEOTIDE SEQUENCE [LARGE SCALE GENOMIC DNA]</scope>
    <source>
        <strain evidence="8 9">UMB0319</strain>
    </source>
</reference>
<comment type="caution">
    <text evidence="8">The sequence shown here is derived from an EMBL/GenBank/DDBJ whole genome shotgun (WGS) entry which is preliminary data.</text>
</comment>
<dbReference type="Pfam" id="PF06800">
    <property type="entry name" value="Sugar_transport"/>
    <property type="match status" value="1"/>
</dbReference>
<feature type="transmembrane region" description="Helical" evidence="7">
    <location>
        <begin position="114"/>
        <end position="131"/>
    </location>
</feature>
<evidence type="ECO:0000256" key="5">
    <source>
        <dbReference type="ARBA" id="ARBA00022989"/>
    </source>
</evidence>
<keyword evidence="6 7" id="KW-0472">Membrane</keyword>
<protein>
    <submittedName>
        <fullName evidence="8">Multidrug DMT transporter permease</fullName>
    </submittedName>
</protein>
<keyword evidence="3" id="KW-0762">Sugar transport</keyword>
<dbReference type="Proteomes" id="UP000234778">
    <property type="component" value="Unassembled WGS sequence"/>
</dbReference>
<name>A0A2I1KRX7_9ACTO</name>
<evidence type="ECO:0000256" key="2">
    <source>
        <dbReference type="ARBA" id="ARBA00006117"/>
    </source>
</evidence>
<evidence type="ECO:0000313" key="9">
    <source>
        <dbReference type="Proteomes" id="UP000234778"/>
    </source>
</evidence>